<name>A0ABV2G4G8_9FIRM</name>
<proteinExistence type="predicted"/>
<dbReference type="RefSeq" id="WP_048931389.1">
    <property type="nucleotide sequence ID" value="NZ_JBEPLZ010000026.1"/>
</dbReference>
<dbReference type="Proteomes" id="UP001549200">
    <property type="component" value="Unassembled WGS sequence"/>
</dbReference>
<protein>
    <submittedName>
        <fullName evidence="1">Uncharacterized protein</fullName>
    </submittedName>
</protein>
<sequence length="80" mass="8933">MESNIFTIIGNRMKYNQTVWSIAGANNLASLAYGIAGMRLSLLWFPLQVSQLMVAFLYQCLPPADGGFVMHTICARNTYQ</sequence>
<dbReference type="GeneID" id="93166068"/>
<organism evidence="1 2">
    <name type="scientific">Enterocloster citroniae</name>
    <dbReference type="NCBI Taxonomy" id="358743"/>
    <lineage>
        <taxon>Bacteria</taxon>
        <taxon>Bacillati</taxon>
        <taxon>Bacillota</taxon>
        <taxon>Clostridia</taxon>
        <taxon>Lachnospirales</taxon>
        <taxon>Lachnospiraceae</taxon>
        <taxon>Enterocloster</taxon>
    </lineage>
</organism>
<keyword evidence="2" id="KW-1185">Reference proteome</keyword>
<evidence type="ECO:0000313" key="1">
    <source>
        <dbReference type="EMBL" id="MET3573192.1"/>
    </source>
</evidence>
<dbReference type="EMBL" id="JBEPLZ010000026">
    <property type="protein sequence ID" value="MET3573192.1"/>
    <property type="molecule type" value="Genomic_DNA"/>
</dbReference>
<accession>A0ABV2G4G8</accession>
<comment type="caution">
    <text evidence="1">The sequence shown here is derived from an EMBL/GenBank/DDBJ whole genome shotgun (WGS) entry which is preliminary data.</text>
</comment>
<gene>
    <name evidence="1" type="ORF">ABID13_004852</name>
</gene>
<reference evidence="1 2" key="1">
    <citation type="submission" date="2024-06" db="EMBL/GenBank/DDBJ databases">
        <title>Genomic Encyclopedia of Type Strains, Phase IV (KMG-IV): sequencing the most valuable type-strain genomes for metagenomic binning, comparative biology and taxonomic classification.</title>
        <authorList>
            <person name="Goeker M."/>
        </authorList>
    </citation>
    <scope>NUCLEOTIDE SEQUENCE [LARGE SCALE GENOMIC DNA]</scope>
    <source>
        <strain evidence="1 2">DSM 19261</strain>
    </source>
</reference>
<evidence type="ECO:0000313" key="2">
    <source>
        <dbReference type="Proteomes" id="UP001549200"/>
    </source>
</evidence>